<dbReference type="Proteomes" id="UP001590950">
    <property type="component" value="Unassembled WGS sequence"/>
</dbReference>
<organism evidence="2 3">
    <name type="scientific">Stereocaulon virgatum</name>
    <dbReference type="NCBI Taxonomy" id="373712"/>
    <lineage>
        <taxon>Eukaryota</taxon>
        <taxon>Fungi</taxon>
        <taxon>Dikarya</taxon>
        <taxon>Ascomycota</taxon>
        <taxon>Pezizomycotina</taxon>
        <taxon>Lecanoromycetes</taxon>
        <taxon>OSLEUM clade</taxon>
        <taxon>Lecanoromycetidae</taxon>
        <taxon>Lecanorales</taxon>
        <taxon>Lecanorineae</taxon>
        <taxon>Stereocaulaceae</taxon>
        <taxon>Stereocaulon</taxon>
    </lineage>
</organism>
<reference evidence="2 3" key="1">
    <citation type="submission" date="2024-09" db="EMBL/GenBank/DDBJ databases">
        <title>Rethinking Asexuality: The Enigmatic Case of Functional Sexual Genes in Lepraria (Stereocaulaceae).</title>
        <authorList>
            <person name="Doellman M."/>
            <person name="Sun Y."/>
            <person name="Barcenas-Pena A."/>
            <person name="Lumbsch H.T."/>
            <person name="Grewe F."/>
        </authorList>
    </citation>
    <scope>NUCLEOTIDE SEQUENCE [LARGE SCALE GENOMIC DNA]</scope>
    <source>
        <strain evidence="2 3">Mercado 3170</strain>
    </source>
</reference>
<name>A0ABR4AN63_9LECA</name>
<evidence type="ECO:0000313" key="3">
    <source>
        <dbReference type="Proteomes" id="UP001590950"/>
    </source>
</evidence>
<sequence length="116" mass="13161">MIGCMFVLLDYPRYPPNFPAYCASLFNDYLILFSVQIGLMSPLRHSKTPNSPLSLCFHYCSLPLCASTTNRTWSERHGGGIESYLALIIRSAKSENWGRRSQDLHESSIDTGRELQ</sequence>
<evidence type="ECO:0000313" key="2">
    <source>
        <dbReference type="EMBL" id="KAL2047182.1"/>
    </source>
</evidence>
<feature type="region of interest" description="Disordered" evidence="1">
    <location>
        <begin position="96"/>
        <end position="116"/>
    </location>
</feature>
<gene>
    <name evidence="2" type="ORF">N7G274_001201</name>
</gene>
<comment type="caution">
    <text evidence="2">The sequence shown here is derived from an EMBL/GenBank/DDBJ whole genome shotgun (WGS) entry which is preliminary data.</text>
</comment>
<dbReference type="EMBL" id="JBEFKJ010000003">
    <property type="protein sequence ID" value="KAL2047182.1"/>
    <property type="molecule type" value="Genomic_DNA"/>
</dbReference>
<protein>
    <submittedName>
        <fullName evidence="2">Uncharacterized protein</fullName>
    </submittedName>
</protein>
<proteinExistence type="predicted"/>
<keyword evidence="3" id="KW-1185">Reference proteome</keyword>
<accession>A0ABR4AN63</accession>
<evidence type="ECO:0000256" key="1">
    <source>
        <dbReference type="SAM" id="MobiDB-lite"/>
    </source>
</evidence>